<evidence type="ECO:0000256" key="2">
    <source>
        <dbReference type="ARBA" id="ARBA00005790"/>
    </source>
</evidence>
<dbReference type="EC" id="2.7.4.8" evidence="3 11"/>
<evidence type="ECO:0000256" key="11">
    <source>
        <dbReference type="HAMAP-Rule" id="MF_00328"/>
    </source>
</evidence>
<evidence type="ECO:0000256" key="4">
    <source>
        <dbReference type="ARBA" id="ARBA00016296"/>
    </source>
</evidence>
<dbReference type="GO" id="GO:0005524">
    <property type="term" value="F:ATP binding"/>
    <property type="evidence" value="ECO:0007669"/>
    <property type="project" value="UniProtKB-UniRule"/>
</dbReference>
<comment type="caution">
    <text evidence="13">The sequence shown here is derived from an EMBL/GenBank/DDBJ whole genome shotgun (WGS) entry which is preliminary data.</text>
</comment>
<protein>
    <recommendedName>
        <fullName evidence="4 11">Guanylate kinase</fullName>
        <ecNumber evidence="3 11">2.7.4.8</ecNumber>
    </recommendedName>
    <alternativeName>
        <fullName evidence="9 11">GMP kinase</fullName>
    </alternativeName>
</protein>
<dbReference type="InterPro" id="IPR010979">
    <property type="entry name" value="Ribosomal_uS13-like_H2TH"/>
</dbReference>
<dbReference type="Pfam" id="PF22525">
    <property type="entry name" value="H2TH_5"/>
    <property type="match status" value="1"/>
</dbReference>
<dbReference type="Gene3D" id="3.30.63.10">
    <property type="entry name" value="Guanylate Kinase phosphate binding domain"/>
    <property type="match status" value="1"/>
</dbReference>
<evidence type="ECO:0000256" key="9">
    <source>
        <dbReference type="ARBA" id="ARBA00030128"/>
    </source>
</evidence>
<dbReference type="InterPro" id="IPR008145">
    <property type="entry name" value="GK/Ca_channel_bsu"/>
</dbReference>
<dbReference type="InterPro" id="IPR008144">
    <property type="entry name" value="Guanylate_kin-like_dom"/>
</dbReference>
<comment type="subcellular location">
    <subcellularLocation>
        <location evidence="11">Cytoplasm</location>
    </subcellularLocation>
</comment>
<dbReference type="AlphaFoldDB" id="A0A840X2T6"/>
<keyword evidence="11" id="KW-0963">Cytoplasm</keyword>
<dbReference type="PROSITE" id="PS00856">
    <property type="entry name" value="GUANYLATE_KINASE_1"/>
    <property type="match status" value="1"/>
</dbReference>
<comment type="catalytic activity">
    <reaction evidence="10 11">
        <text>GMP + ATP = GDP + ADP</text>
        <dbReference type="Rhea" id="RHEA:20780"/>
        <dbReference type="ChEBI" id="CHEBI:30616"/>
        <dbReference type="ChEBI" id="CHEBI:58115"/>
        <dbReference type="ChEBI" id="CHEBI:58189"/>
        <dbReference type="ChEBI" id="CHEBI:456216"/>
        <dbReference type="EC" id="2.7.4.8"/>
    </reaction>
</comment>
<feature type="domain" description="Guanylate kinase-like" evidence="12">
    <location>
        <begin position="113"/>
        <end position="292"/>
    </location>
</feature>
<dbReference type="GO" id="GO:0004385">
    <property type="term" value="F:GMP kinase activity"/>
    <property type="evidence" value="ECO:0007669"/>
    <property type="project" value="UniProtKB-UniRule"/>
</dbReference>
<dbReference type="SMART" id="SM00072">
    <property type="entry name" value="GuKc"/>
    <property type="match status" value="1"/>
</dbReference>
<sequence length="308" mass="32758">MTGGMPEVDRAAASRAAVAARRARAAVKSAVAAGERTALDVAETAWRDPASAESGLRVPELLGSLRGLGPARVAEVLTLLGIAPGKRVGGLGRHQRARLREWLRAREETPGRGRLVVLAGPTAVGKGTVAGYIRAHHPDVLLSVSATTRAPRPGEVDGVHYYFLDDAGFDDLIARDELLEWAQVHSAARYGTPRPPVEAALASGRSVLLEIDLQGARQVRAAMPDAVLVFLLPPSWEELVRRLIGRGTETPEEQARRLETARVELAAQDEFDELVVNDDVSRAAQEVVDLLAVPSGGARPSGRAGSAR</sequence>
<gene>
    <name evidence="11" type="primary">gmk</name>
    <name evidence="13" type="ORF">BJ959_000176</name>
</gene>
<evidence type="ECO:0000256" key="10">
    <source>
        <dbReference type="ARBA" id="ARBA00048594"/>
    </source>
</evidence>
<accession>A0A840X2T6</accession>
<dbReference type="EMBL" id="JACHBS010000001">
    <property type="protein sequence ID" value="MBB5616680.1"/>
    <property type="molecule type" value="Genomic_DNA"/>
</dbReference>
<keyword evidence="6 11" id="KW-0547">Nucleotide-binding</keyword>
<dbReference type="InterPro" id="IPR047806">
    <property type="entry name" value="IHF_actinobact"/>
</dbReference>
<evidence type="ECO:0000256" key="3">
    <source>
        <dbReference type="ARBA" id="ARBA00012961"/>
    </source>
</evidence>
<evidence type="ECO:0000256" key="5">
    <source>
        <dbReference type="ARBA" id="ARBA00022679"/>
    </source>
</evidence>
<dbReference type="Gene3D" id="3.40.50.300">
    <property type="entry name" value="P-loop containing nucleotide triphosphate hydrolases"/>
    <property type="match status" value="1"/>
</dbReference>
<dbReference type="Gene3D" id="1.10.8.50">
    <property type="match status" value="1"/>
</dbReference>
<dbReference type="NCBIfam" id="TIGR03263">
    <property type="entry name" value="guanyl_kin"/>
    <property type="match status" value="1"/>
</dbReference>
<comment type="function">
    <text evidence="1 11">Essential for recycling GMP and indirectly, cGMP.</text>
</comment>
<dbReference type="CDD" id="cd00071">
    <property type="entry name" value="GMPK"/>
    <property type="match status" value="1"/>
</dbReference>
<proteinExistence type="inferred from homology"/>
<dbReference type="Pfam" id="PF00625">
    <property type="entry name" value="Guanylate_kin"/>
    <property type="match status" value="1"/>
</dbReference>
<keyword evidence="8 11" id="KW-0067">ATP-binding</keyword>
<organism evidence="13 14">
    <name type="scientific">Microcella frigidaquae</name>
    <dbReference type="NCBI Taxonomy" id="424758"/>
    <lineage>
        <taxon>Bacteria</taxon>
        <taxon>Bacillati</taxon>
        <taxon>Actinomycetota</taxon>
        <taxon>Actinomycetes</taxon>
        <taxon>Micrococcales</taxon>
        <taxon>Microbacteriaceae</taxon>
        <taxon>Microcella</taxon>
    </lineage>
</organism>
<dbReference type="InterPro" id="IPR055201">
    <property type="entry name" value="IHF-like_H2TH"/>
</dbReference>
<dbReference type="GO" id="GO:0003676">
    <property type="term" value="F:nucleic acid binding"/>
    <property type="evidence" value="ECO:0007669"/>
    <property type="project" value="InterPro"/>
</dbReference>
<dbReference type="NCBIfam" id="NF041260">
    <property type="entry name" value="actino_IHF"/>
    <property type="match status" value="1"/>
</dbReference>
<dbReference type="SUPFAM" id="SSF52540">
    <property type="entry name" value="P-loop containing nucleoside triphosphate hydrolases"/>
    <property type="match status" value="1"/>
</dbReference>
<keyword evidence="14" id="KW-1185">Reference proteome</keyword>
<dbReference type="PANTHER" id="PTHR23117:SF13">
    <property type="entry name" value="GUANYLATE KINASE"/>
    <property type="match status" value="1"/>
</dbReference>
<dbReference type="Proteomes" id="UP000552883">
    <property type="component" value="Unassembled WGS sequence"/>
</dbReference>
<dbReference type="HAMAP" id="MF_00328">
    <property type="entry name" value="Guanylate_kinase"/>
    <property type="match status" value="1"/>
</dbReference>
<dbReference type="PANTHER" id="PTHR23117">
    <property type="entry name" value="GUANYLATE KINASE-RELATED"/>
    <property type="match status" value="1"/>
</dbReference>
<evidence type="ECO:0000259" key="12">
    <source>
        <dbReference type="PROSITE" id="PS50052"/>
    </source>
</evidence>
<dbReference type="InterPro" id="IPR020590">
    <property type="entry name" value="Guanylate_kinase_CS"/>
</dbReference>
<evidence type="ECO:0000256" key="1">
    <source>
        <dbReference type="ARBA" id="ARBA00003531"/>
    </source>
</evidence>
<dbReference type="InterPro" id="IPR027417">
    <property type="entry name" value="P-loop_NTPase"/>
</dbReference>
<feature type="binding site" evidence="11">
    <location>
        <begin position="120"/>
        <end position="127"/>
    </location>
    <ligand>
        <name>ATP</name>
        <dbReference type="ChEBI" id="CHEBI:30616"/>
    </ligand>
</feature>
<keyword evidence="5 11" id="KW-0808">Transferase</keyword>
<evidence type="ECO:0000256" key="7">
    <source>
        <dbReference type="ARBA" id="ARBA00022777"/>
    </source>
</evidence>
<evidence type="ECO:0000313" key="13">
    <source>
        <dbReference type="EMBL" id="MBB5616680.1"/>
    </source>
</evidence>
<dbReference type="GO" id="GO:0005829">
    <property type="term" value="C:cytosol"/>
    <property type="evidence" value="ECO:0007669"/>
    <property type="project" value="TreeGrafter"/>
</dbReference>
<reference evidence="13 14" key="1">
    <citation type="submission" date="2020-08" db="EMBL/GenBank/DDBJ databases">
        <title>Sequencing the genomes of 1000 actinobacteria strains.</title>
        <authorList>
            <person name="Klenk H.-P."/>
        </authorList>
    </citation>
    <scope>NUCLEOTIDE SEQUENCE [LARGE SCALE GENOMIC DNA]</scope>
    <source>
        <strain evidence="13 14">DSM 23889</strain>
    </source>
</reference>
<dbReference type="InterPro" id="IPR017665">
    <property type="entry name" value="Guanylate_kinase"/>
</dbReference>
<evidence type="ECO:0000256" key="8">
    <source>
        <dbReference type="ARBA" id="ARBA00022840"/>
    </source>
</evidence>
<dbReference type="SUPFAM" id="SSF46946">
    <property type="entry name" value="S13-like H2TH domain"/>
    <property type="match status" value="1"/>
</dbReference>
<keyword evidence="7 11" id="KW-0418">Kinase</keyword>
<dbReference type="PROSITE" id="PS50052">
    <property type="entry name" value="GUANYLATE_KINASE_2"/>
    <property type="match status" value="1"/>
</dbReference>
<evidence type="ECO:0000313" key="14">
    <source>
        <dbReference type="Proteomes" id="UP000552883"/>
    </source>
</evidence>
<comment type="similarity">
    <text evidence="2 11">Belongs to the guanylate kinase family.</text>
</comment>
<dbReference type="FunFam" id="3.30.63.10:FF:000002">
    <property type="entry name" value="Guanylate kinase 1"/>
    <property type="match status" value="1"/>
</dbReference>
<evidence type="ECO:0000256" key="6">
    <source>
        <dbReference type="ARBA" id="ARBA00022741"/>
    </source>
</evidence>
<name>A0A840X2T6_9MICO</name>